<evidence type="ECO:0000256" key="1">
    <source>
        <dbReference type="SAM" id="Coils"/>
    </source>
</evidence>
<comment type="caution">
    <text evidence="3">The sequence shown here is derived from an EMBL/GenBank/DDBJ whole genome shotgun (WGS) entry which is preliminary data.</text>
</comment>
<dbReference type="AlphaFoldDB" id="A0A0A5GSG8"/>
<feature type="coiled-coil region" evidence="1">
    <location>
        <begin position="271"/>
        <end position="298"/>
    </location>
</feature>
<name>A0A0A5GSG8_9BACI</name>
<accession>A0A0A5GSG8</accession>
<evidence type="ECO:0000313" key="4">
    <source>
        <dbReference type="Proteomes" id="UP000030528"/>
    </source>
</evidence>
<feature type="transmembrane region" description="Helical" evidence="2">
    <location>
        <begin position="591"/>
        <end position="612"/>
    </location>
</feature>
<dbReference type="Proteomes" id="UP000030528">
    <property type="component" value="Unassembled WGS sequence"/>
</dbReference>
<sequence>MLHWSPSLTEALHELSKHMKHAPYGVSLRHSIQQLNIQANRPLSILLTSEERQQAAQLINALLGESCLPNTSSITDTPIYLQYNTEAQLHAVYKDDVTESFPLSWFHMLLEKNNELSDRLQQEIKAIKLSLPIDLLKYAQLILGSTTCVPHLQYDAVIRIGSDIHLDTIKPTLTVLALEEESKEDGIKTNWMGALEAKLNNEDEQLKQTNFIAVEKKLNEWMDTEQLRVSSLYQELGQFLYTLYLVLLHEAKSLPLTAYDTYASSFIDEDLPAFQRTHKEVQEELEIIEEDLQSVQAFQHIDIMDWNTLELWHEDVIHTLGQLHTQKDEARESIVSELSMKKEELINLKKAYETKRTAYEEAKQEAEHTGTEMVELWQGIKYRRLFGRKQVKTFLKQEEQHLDALDSAHVRYKYAQIASEDWHHALESFTESVNHALMSTQGSLLDRHRALLEHQNEALLEFQLHMPDIPTGQFQAIQDHVQTTSVLHSILERAFNFESEISQLPAYIEAYEQYSRLLQHIRRLYVIEDFGEQYLKAEALRVQPEMESKSLHASITPSIIVNHDVKKAVRFPEYDGQSLLDQLWKNQLTTIVSSAILIFLISALIYFYPLLLDLQ</sequence>
<keyword evidence="4" id="KW-1185">Reference proteome</keyword>
<gene>
    <name evidence="3" type="ORF">N781_01715</name>
</gene>
<evidence type="ECO:0000313" key="3">
    <source>
        <dbReference type="EMBL" id="KGX94090.1"/>
    </source>
</evidence>
<keyword evidence="1" id="KW-0175">Coiled coil</keyword>
<reference evidence="3 4" key="1">
    <citation type="submission" date="2013-08" db="EMBL/GenBank/DDBJ databases">
        <authorList>
            <person name="Huang J."/>
            <person name="Wang G."/>
        </authorList>
    </citation>
    <scope>NUCLEOTIDE SEQUENCE [LARGE SCALE GENOMIC DNA]</scope>
    <source>
        <strain evidence="3 4">JSM 076056</strain>
    </source>
</reference>
<keyword evidence="2" id="KW-0812">Transmembrane</keyword>
<proteinExistence type="predicted"/>
<protein>
    <submittedName>
        <fullName evidence="3">Uncharacterized protein</fullName>
    </submittedName>
</protein>
<organism evidence="3 4">
    <name type="scientific">Pontibacillus halophilus JSM 076056 = DSM 19796</name>
    <dbReference type="NCBI Taxonomy" id="1385510"/>
    <lineage>
        <taxon>Bacteria</taxon>
        <taxon>Bacillati</taxon>
        <taxon>Bacillota</taxon>
        <taxon>Bacilli</taxon>
        <taxon>Bacillales</taxon>
        <taxon>Bacillaceae</taxon>
        <taxon>Pontibacillus</taxon>
    </lineage>
</organism>
<keyword evidence="2" id="KW-0472">Membrane</keyword>
<keyword evidence="2" id="KW-1133">Transmembrane helix</keyword>
<evidence type="ECO:0000256" key="2">
    <source>
        <dbReference type="SAM" id="Phobius"/>
    </source>
</evidence>
<feature type="coiled-coil region" evidence="1">
    <location>
        <begin position="335"/>
        <end position="369"/>
    </location>
</feature>
<dbReference type="EMBL" id="AVPE01000001">
    <property type="protein sequence ID" value="KGX94090.1"/>
    <property type="molecule type" value="Genomic_DNA"/>
</dbReference>